<keyword evidence="4" id="KW-1185">Reference proteome</keyword>
<proteinExistence type="predicted"/>
<dbReference type="Gene3D" id="1.10.472.10">
    <property type="entry name" value="Cyclin-like"/>
    <property type="match status" value="1"/>
</dbReference>
<dbReference type="Proteomes" id="UP000193411">
    <property type="component" value="Unassembled WGS sequence"/>
</dbReference>
<feature type="region of interest" description="Disordered" evidence="1">
    <location>
        <begin position="254"/>
        <end position="290"/>
    </location>
</feature>
<evidence type="ECO:0000313" key="3">
    <source>
        <dbReference type="EMBL" id="ORZ38715.1"/>
    </source>
</evidence>
<dbReference type="Pfam" id="PF00134">
    <property type="entry name" value="Cyclin_N"/>
    <property type="match status" value="1"/>
</dbReference>
<name>A0A1Y2HVS5_9FUNG</name>
<evidence type="ECO:0000259" key="2">
    <source>
        <dbReference type="Pfam" id="PF00134"/>
    </source>
</evidence>
<organism evidence="3 4">
    <name type="scientific">Catenaria anguillulae PL171</name>
    <dbReference type="NCBI Taxonomy" id="765915"/>
    <lineage>
        <taxon>Eukaryota</taxon>
        <taxon>Fungi</taxon>
        <taxon>Fungi incertae sedis</taxon>
        <taxon>Blastocladiomycota</taxon>
        <taxon>Blastocladiomycetes</taxon>
        <taxon>Blastocladiales</taxon>
        <taxon>Catenariaceae</taxon>
        <taxon>Catenaria</taxon>
    </lineage>
</organism>
<feature type="domain" description="Cyclin N-terminal" evidence="2">
    <location>
        <begin position="100"/>
        <end position="196"/>
    </location>
</feature>
<accession>A0A1Y2HVS5</accession>
<reference evidence="3 4" key="1">
    <citation type="submission" date="2016-07" db="EMBL/GenBank/DDBJ databases">
        <title>Pervasive Adenine N6-methylation of Active Genes in Fungi.</title>
        <authorList>
            <consortium name="DOE Joint Genome Institute"/>
            <person name="Mondo S.J."/>
            <person name="Dannebaum R.O."/>
            <person name="Kuo R.C."/>
            <person name="Labutti K."/>
            <person name="Haridas S."/>
            <person name="Kuo A."/>
            <person name="Salamov A."/>
            <person name="Ahrendt S.R."/>
            <person name="Lipzen A."/>
            <person name="Sullivan W."/>
            <person name="Andreopoulos W.B."/>
            <person name="Clum A."/>
            <person name="Lindquist E."/>
            <person name="Daum C."/>
            <person name="Ramamoorthy G.K."/>
            <person name="Gryganskyi A."/>
            <person name="Culley D."/>
            <person name="Magnuson J.K."/>
            <person name="James T.Y."/>
            <person name="O'Malley M.A."/>
            <person name="Stajich J.E."/>
            <person name="Spatafora J.W."/>
            <person name="Visel A."/>
            <person name="Grigoriev I.V."/>
        </authorList>
    </citation>
    <scope>NUCLEOTIDE SEQUENCE [LARGE SCALE GENOMIC DNA]</scope>
    <source>
        <strain evidence="3 4">PL171</strain>
    </source>
</reference>
<gene>
    <name evidence="3" type="ORF">BCR44DRAFT_133452</name>
</gene>
<comment type="caution">
    <text evidence="3">The sequence shown here is derived from an EMBL/GenBank/DDBJ whole genome shotgun (WGS) entry which is preliminary data.</text>
</comment>
<dbReference type="InterPro" id="IPR036915">
    <property type="entry name" value="Cyclin-like_sf"/>
</dbReference>
<dbReference type="EMBL" id="MCFL01000007">
    <property type="protein sequence ID" value="ORZ38715.1"/>
    <property type="molecule type" value="Genomic_DNA"/>
</dbReference>
<dbReference type="PANTHER" id="PTHR14248">
    <property type="entry name" value="CYCLIN Y, ISOFORM A"/>
    <property type="match status" value="1"/>
</dbReference>
<dbReference type="InterPro" id="IPR006671">
    <property type="entry name" value="Cyclin_N"/>
</dbReference>
<dbReference type="CDD" id="cd20540">
    <property type="entry name" value="CYCLIN_CCNY_like"/>
    <property type="match status" value="1"/>
</dbReference>
<dbReference type="AlphaFoldDB" id="A0A1Y2HVS5"/>
<sequence>MLPDTDLDDPVFTRVIQSAYPRRIPKWTKSNSTSSLYVMCTPCRSELRDMAELVARGMHDMILDSHRSRSFRTHRLFSEDIFPLTRGQSISHPFKPPTFDMVFTFFFSIVDAAQLGSEICIITLVYLDRMLTNARLDLFSANWPRVILGALLLAAKVWDDQAVWNVDFCTIFPDLKVKETNELEGFFLEAMHFNISVRASLFARYYFSLVDRFGPPVSRPLSVRDAVRLAAYPNTTPRPGTSGASQLPEMRLNPQALPSRPVSPGSEEEPTSMSPDNLAAPAALEGVDPGAPVGVAEVRATGIRRVKSDYQFVDRVPAS</sequence>
<dbReference type="STRING" id="765915.A0A1Y2HVS5"/>
<evidence type="ECO:0000256" key="1">
    <source>
        <dbReference type="SAM" id="MobiDB-lite"/>
    </source>
</evidence>
<evidence type="ECO:0000313" key="4">
    <source>
        <dbReference type="Proteomes" id="UP000193411"/>
    </source>
</evidence>
<dbReference type="OrthoDB" id="10250320at2759"/>
<protein>
    <recommendedName>
        <fullName evidence="2">Cyclin N-terminal domain-containing protein</fullName>
    </recommendedName>
</protein>
<feature type="non-terminal residue" evidence="3">
    <location>
        <position position="319"/>
    </location>
</feature>
<dbReference type="SUPFAM" id="SSF47954">
    <property type="entry name" value="Cyclin-like"/>
    <property type="match status" value="1"/>
</dbReference>